<evidence type="ECO:0000313" key="3">
    <source>
        <dbReference type="Proteomes" id="UP000241365"/>
    </source>
</evidence>
<dbReference type="RefSeq" id="YP_010776491.1">
    <property type="nucleotide sequence ID" value="NC_075034.1"/>
</dbReference>
<evidence type="ECO:0000256" key="1">
    <source>
        <dbReference type="SAM" id="Coils"/>
    </source>
</evidence>
<dbReference type="GeneID" id="80513102"/>
<accession>A0A167RJ14</accession>
<evidence type="ECO:0000313" key="2">
    <source>
        <dbReference type="EMBL" id="ANB50740.1"/>
    </source>
</evidence>
<dbReference type="KEGG" id="vg:80513102"/>
<dbReference type="Proteomes" id="UP000241365">
    <property type="component" value="Segment"/>
</dbReference>
<organism evidence="2 3">
    <name type="scientific">Powai lake megavirus</name>
    <dbReference type="NCBI Taxonomy" id="1842663"/>
    <lineage>
        <taxon>Viruses</taxon>
        <taxon>Varidnaviria</taxon>
        <taxon>Bamfordvirae</taxon>
        <taxon>Nucleocytoviricota</taxon>
        <taxon>Megaviricetes</taxon>
        <taxon>Imitervirales</taxon>
        <taxon>Mimiviridae</taxon>
        <taxon>Megamimivirinae</taxon>
        <taxon>Megavirus</taxon>
        <taxon>Megavirus powaiense</taxon>
    </lineage>
</organism>
<sequence>MLFYCIIMLDETSDLCNCIVTDCSTELPIVSRDPLRHCKMNTSIEKCIDVKIPDVFTNSNLNTDITCVTDISEDISSDCLYEPNHDVYYYHSNKYPECVDKCGCDNKCLQNKLNRLYFKLQKSKSSQSCLEKKIAKLEKKLNACQCENTKLKCELKNRDKKIYDLCETNKKLICQINHVCSENTDLSHKLRKTLSSLKCLSNKYKSLKKKCKNKCRDQHNRCNSCNQYEPDNCDGNNDDCDC</sequence>
<keyword evidence="3" id="KW-1185">Reference proteome</keyword>
<dbReference type="EMBL" id="KU877344">
    <property type="protein sequence ID" value="ANB50740.1"/>
    <property type="molecule type" value="Genomic_DNA"/>
</dbReference>
<reference evidence="2 3" key="1">
    <citation type="journal article" date="2016" name="Genome Announc.">
        <title>Complete Genome Sequence of a New Megavirus Family Member Isolated from an Inland Water Lake for the First Time in India.</title>
        <authorList>
            <person name="Chatterjee A."/>
            <person name="Ali F."/>
            <person name="Bange D."/>
            <person name="Kondabagil K."/>
        </authorList>
    </citation>
    <scope>NUCLEOTIDE SEQUENCE [LARGE SCALE GENOMIC DNA]</scope>
    <source>
        <strain evidence="2">1</strain>
    </source>
</reference>
<proteinExistence type="predicted"/>
<protein>
    <submittedName>
        <fullName evidence="2">Uncharacterized protein</fullName>
    </submittedName>
</protein>
<name>A0A167RJ14_9VIRU</name>
<feature type="coiled-coil region" evidence="1">
    <location>
        <begin position="120"/>
        <end position="154"/>
    </location>
</feature>
<keyword evidence="1" id="KW-0175">Coiled coil</keyword>